<feature type="compositionally biased region" description="Low complexity" evidence="2">
    <location>
        <begin position="262"/>
        <end position="279"/>
    </location>
</feature>
<feature type="compositionally biased region" description="Polar residues" evidence="2">
    <location>
        <begin position="58"/>
        <end position="68"/>
    </location>
</feature>
<dbReference type="GO" id="GO:0005829">
    <property type="term" value="C:cytosol"/>
    <property type="evidence" value="ECO:0007669"/>
    <property type="project" value="UniProtKB-SubCell"/>
</dbReference>
<evidence type="ECO:0000259" key="3">
    <source>
        <dbReference type="PROSITE" id="PS50190"/>
    </source>
</evidence>
<feature type="compositionally biased region" description="Low complexity" evidence="2">
    <location>
        <begin position="136"/>
        <end position="152"/>
    </location>
</feature>
<dbReference type="GO" id="GO:0016192">
    <property type="term" value="P:vesicle-mediated transport"/>
    <property type="evidence" value="ECO:0007669"/>
    <property type="project" value="UniProtKB-ARBA"/>
</dbReference>
<protein>
    <recommendedName>
        <fullName evidence="3">SEC7 domain-containing protein</fullName>
    </recommendedName>
</protein>
<sequence length="578" mass="58726">MEPGRAAPAAQSASWQQEHPELASGEGSGHGLGSWAGSEAGSGGSRLHRVTPMPGVFSANSSPRSSQRLVAALPSLSEAEYQAARGTSLPSLSEAGSDKDEAPTPLSSTPSAELGPAMAERGLGSGSSGGVNLQRGAGALAGGPAVAGSGPGVPAAAVARQFWLSAEAAAPEGGGGVASHQVKLRGIPGQNGDYMLMSPSPSPSPSPALTPQGAAAAPGVARPPQHTRSASGGGGSGVGPDAAGSGARVGFVTPAASPRESGAPWPAPGGSPAALARAAEVAERLSETQMQEADDRRASSPVQQRSQRAAAAAAFPQDAKQMMAQLAGDVRAGSPRSSSAAVPAAPLEPSVLDPGLGFVREEDASDEVAVARFMRSTPGLPRQLVGDLLGEVEPRCLRVLDAFTRSFDFGGMPFEDAIRLYLESFRLPGEAQKIYRIMDSWSQHYFAQCPGSFANADAVHVLAFSVIILNTDQHNTTVKRKMTAEEFVHNNRGINAGASLPAPFLRALYASIVARPIRMPASSALAAQAAREDRNGSPNSSSALPRILSRGAVPPPATKRRSGLLALLGCGGGGSVKP</sequence>
<dbReference type="InterPro" id="IPR023394">
    <property type="entry name" value="Sec7_C_sf"/>
</dbReference>
<dbReference type="GO" id="GO:0005085">
    <property type="term" value="F:guanyl-nucleotide exchange factor activity"/>
    <property type="evidence" value="ECO:0007669"/>
    <property type="project" value="InterPro"/>
</dbReference>
<comment type="caution">
    <text evidence="4">The sequence shown here is derived from an EMBL/GenBank/DDBJ whole genome shotgun (WGS) entry which is preliminary data.</text>
</comment>
<dbReference type="InterPro" id="IPR035999">
    <property type="entry name" value="Sec7_dom_sf"/>
</dbReference>
<accession>A0AAW1S3P8</accession>
<evidence type="ECO:0000313" key="5">
    <source>
        <dbReference type="Proteomes" id="UP001445335"/>
    </source>
</evidence>
<dbReference type="SUPFAM" id="SSF48425">
    <property type="entry name" value="Sec7 domain"/>
    <property type="match status" value="1"/>
</dbReference>
<feature type="region of interest" description="Disordered" evidence="2">
    <location>
        <begin position="1"/>
        <end position="152"/>
    </location>
</feature>
<dbReference type="EMBL" id="JALJOU010000013">
    <property type="protein sequence ID" value="KAK9840631.1"/>
    <property type="molecule type" value="Genomic_DNA"/>
</dbReference>
<proteinExistence type="predicted"/>
<feature type="compositionally biased region" description="Low complexity" evidence="2">
    <location>
        <begin position="1"/>
        <end position="17"/>
    </location>
</feature>
<gene>
    <name evidence="4" type="ORF">WJX81_005711</name>
</gene>
<dbReference type="Gene3D" id="1.10.1000.11">
    <property type="entry name" value="Arf Nucleotide-binding Site Opener,domain 2"/>
    <property type="match status" value="1"/>
</dbReference>
<feature type="domain" description="SEC7" evidence="3">
    <location>
        <begin position="357"/>
        <end position="515"/>
    </location>
</feature>
<evidence type="ECO:0000256" key="1">
    <source>
        <dbReference type="ARBA" id="ARBA00004514"/>
    </source>
</evidence>
<dbReference type="SMART" id="SM00222">
    <property type="entry name" value="Sec7"/>
    <property type="match status" value="1"/>
</dbReference>
<feature type="compositionally biased region" description="Low complexity" evidence="2">
    <location>
        <begin position="211"/>
        <end position="224"/>
    </location>
</feature>
<keyword evidence="5" id="KW-1185">Reference proteome</keyword>
<evidence type="ECO:0000256" key="2">
    <source>
        <dbReference type="SAM" id="MobiDB-lite"/>
    </source>
</evidence>
<feature type="region of interest" description="Disordered" evidence="2">
    <location>
        <begin position="170"/>
        <end position="316"/>
    </location>
</feature>
<dbReference type="Gene3D" id="1.10.220.20">
    <property type="match status" value="1"/>
</dbReference>
<reference evidence="4 5" key="1">
    <citation type="journal article" date="2024" name="Nat. Commun.">
        <title>Phylogenomics reveals the evolutionary origins of lichenization in chlorophyte algae.</title>
        <authorList>
            <person name="Puginier C."/>
            <person name="Libourel C."/>
            <person name="Otte J."/>
            <person name="Skaloud P."/>
            <person name="Haon M."/>
            <person name="Grisel S."/>
            <person name="Petersen M."/>
            <person name="Berrin J.G."/>
            <person name="Delaux P.M."/>
            <person name="Dal Grande F."/>
            <person name="Keller J."/>
        </authorList>
    </citation>
    <scope>NUCLEOTIDE SEQUENCE [LARGE SCALE GENOMIC DNA]</scope>
    <source>
        <strain evidence="4 5">SAG 245.80</strain>
    </source>
</reference>
<dbReference type="InterPro" id="IPR000904">
    <property type="entry name" value="Sec7_dom"/>
</dbReference>
<name>A0AAW1S3P8_9CHLO</name>
<feature type="compositionally biased region" description="Low complexity" evidence="2">
    <location>
        <begin position="299"/>
        <end position="314"/>
    </location>
</feature>
<comment type="subcellular location">
    <subcellularLocation>
        <location evidence="1">Cytoplasm</location>
        <location evidence="1">Cytosol</location>
    </subcellularLocation>
</comment>
<dbReference type="AlphaFoldDB" id="A0AAW1S3P8"/>
<dbReference type="GO" id="GO:0012505">
    <property type="term" value="C:endomembrane system"/>
    <property type="evidence" value="ECO:0007669"/>
    <property type="project" value="UniProtKB-ARBA"/>
</dbReference>
<evidence type="ECO:0000313" key="4">
    <source>
        <dbReference type="EMBL" id="KAK9840631.1"/>
    </source>
</evidence>
<dbReference type="PANTHER" id="PTHR10663:SF388">
    <property type="entry name" value="GOLGI-SPECIFIC BREFELDIN A-RESISTANCE GUANINE NUCLEOTIDE EXCHANGE FACTOR 1"/>
    <property type="match status" value="1"/>
</dbReference>
<dbReference type="FunFam" id="1.10.1000.11:FF:000002">
    <property type="entry name" value="Cytohesin 1"/>
    <property type="match status" value="1"/>
</dbReference>
<dbReference type="PROSITE" id="PS50190">
    <property type="entry name" value="SEC7"/>
    <property type="match status" value="1"/>
</dbReference>
<organism evidence="4 5">
    <name type="scientific">Elliptochloris bilobata</name>
    <dbReference type="NCBI Taxonomy" id="381761"/>
    <lineage>
        <taxon>Eukaryota</taxon>
        <taxon>Viridiplantae</taxon>
        <taxon>Chlorophyta</taxon>
        <taxon>core chlorophytes</taxon>
        <taxon>Trebouxiophyceae</taxon>
        <taxon>Trebouxiophyceae incertae sedis</taxon>
        <taxon>Elliptochloris clade</taxon>
        <taxon>Elliptochloris</taxon>
    </lineage>
</organism>
<dbReference type="GO" id="GO:0032012">
    <property type="term" value="P:regulation of ARF protein signal transduction"/>
    <property type="evidence" value="ECO:0007669"/>
    <property type="project" value="InterPro"/>
</dbReference>
<dbReference type="CDD" id="cd00171">
    <property type="entry name" value="Sec7"/>
    <property type="match status" value="1"/>
</dbReference>
<feature type="region of interest" description="Disordered" evidence="2">
    <location>
        <begin position="528"/>
        <end position="559"/>
    </location>
</feature>
<feature type="compositionally biased region" description="Gly residues" evidence="2">
    <location>
        <begin position="26"/>
        <end position="44"/>
    </location>
</feature>
<dbReference type="Pfam" id="PF01369">
    <property type="entry name" value="Sec7"/>
    <property type="match status" value="1"/>
</dbReference>
<dbReference type="PANTHER" id="PTHR10663">
    <property type="entry name" value="GUANYL-NUCLEOTIDE EXCHANGE FACTOR"/>
    <property type="match status" value="1"/>
</dbReference>
<dbReference type="Proteomes" id="UP001445335">
    <property type="component" value="Unassembled WGS sequence"/>
</dbReference>